<evidence type="ECO:0000256" key="7">
    <source>
        <dbReference type="ARBA" id="ARBA00022723"/>
    </source>
</evidence>
<evidence type="ECO:0000256" key="6">
    <source>
        <dbReference type="ARBA" id="ARBA00022617"/>
    </source>
</evidence>
<dbReference type="EC" id="1.11.1.7" evidence="4"/>
<keyword evidence="9" id="KW-0560">Oxidoreductase</keyword>
<dbReference type="PRINTS" id="PR00458">
    <property type="entry name" value="PEROXIDASE"/>
</dbReference>
<evidence type="ECO:0000256" key="9">
    <source>
        <dbReference type="ARBA" id="ARBA00023002"/>
    </source>
</evidence>
<feature type="domain" description="Plant heme peroxidase family profile" evidence="12">
    <location>
        <begin position="98"/>
        <end position="217"/>
    </location>
</feature>
<evidence type="ECO:0000256" key="2">
    <source>
        <dbReference type="ARBA" id="ARBA00001913"/>
    </source>
</evidence>
<dbReference type="PANTHER" id="PTHR31388">
    <property type="entry name" value="PEROXIDASE 72-RELATED"/>
    <property type="match status" value="1"/>
</dbReference>
<dbReference type="InterPro" id="IPR000823">
    <property type="entry name" value="Peroxidase_pln"/>
</dbReference>
<keyword evidence="6" id="KW-0349">Heme</keyword>
<dbReference type="Proteomes" id="UP000823775">
    <property type="component" value="Unassembled WGS sequence"/>
</dbReference>
<comment type="cofactor">
    <cofactor evidence="2">
        <name>Ca(2+)</name>
        <dbReference type="ChEBI" id="CHEBI:29108"/>
    </cofactor>
</comment>
<name>A0ABS8W0E8_DATST</name>
<evidence type="ECO:0000256" key="8">
    <source>
        <dbReference type="ARBA" id="ARBA00022837"/>
    </source>
</evidence>
<keyword evidence="8" id="KW-0106">Calcium</keyword>
<dbReference type="Gene3D" id="1.10.520.10">
    <property type="match status" value="1"/>
</dbReference>
<keyword evidence="5" id="KW-0575">Peroxidase</keyword>
<dbReference type="SUPFAM" id="SSF48113">
    <property type="entry name" value="Heme-dependent peroxidases"/>
    <property type="match status" value="1"/>
</dbReference>
<keyword evidence="14" id="KW-1185">Reference proteome</keyword>
<dbReference type="InterPro" id="IPR019794">
    <property type="entry name" value="Peroxidases_AS"/>
</dbReference>
<comment type="caution">
    <text evidence="13">The sequence shown here is derived from an EMBL/GenBank/DDBJ whole genome shotgun (WGS) entry which is preliminary data.</text>
</comment>
<comment type="similarity">
    <text evidence="11">Belongs to the peroxidase family.</text>
</comment>
<comment type="cofactor">
    <cofactor evidence="3">
        <name>heme b</name>
        <dbReference type="ChEBI" id="CHEBI:60344"/>
    </cofactor>
</comment>
<evidence type="ECO:0000256" key="4">
    <source>
        <dbReference type="ARBA" id="ARBA00012313"/>
    </source>
</evidence>
<evidence type="ECO:0000256" key="3">
    <source>
        <dbReference type="ARBA" id="ARBA00001970"/>
    </source>
</evidence>
<keyword evidence="10" id="KW-0408">Iron</keyword>
<evidence type="ECO:0000256" key="5">
    <source>
        <dbReference type="ARBA" id="ARBA00022559"/>
    </source>
</evidence>
<evidence type="ECO:0000259" key="12">
    <source>
        <dbReference type="PROSITE" id="PS50873"/>
    </source>
</evidence>
<dbReference type="PROSITE" id="PS50873">
    <property type="entry name" value="PEROXIDASE_4"/>
    <property type="match status" value="1"/>
</dbReference>
<dbReference type="InterPro" id="IPR010255">
    <property type="entry name" value="Haem_peroxidase_sf"/>
</dbReference>
<proteinExistence type="inferred from homology"/>
<reference evidence="13 14" key="1">
    <citation type="journal article" date="2021" name="BMC Genomics">
        <title>Datura genome reveals duplications of psychoactive alkaloid biosynthetic genes and high mutation rate following tissue culture.</title>
        <authorList>
            <person name="Rajewski A."/>
            <person name="Carter-House D."/>
            <person name="Stajich J."/>
            <person name="Litt A."/>
        </authorList>
    </citation>
    <scope>NUCLEOTIDE SEQUENCE [LARGE SCALE GENOMIC DNA]</scope>
    <source>
        <strain evidence="13">AR-01</strain>
    </source>
</reference>
<evidence type="ECO:0000313" key="13">
    <source>
        <dbReference type="EMBL" id="MCE2055095.1"/>
    </source>
</evidence>
<evidence type="ECO:0000313" key="14">
    <source>
        <dbReference type="Proteomes" id="UP000823775"/>
    </source>
</evidence>
<dbReference type="PROSITE" id="PS00436">
    <property type="entry name" value="PEROXIDASE_2"/>
    <property type="match status" value="1"/>
</dbReference>
<evidence type="ECO:0000256" key="10">
    <source>
        <dbReference type="ARBA" id="ARBA00023004"/>
    </source>
</evidence>
<evidence type="ECO:0000256" key="11">
    <source>
        <dbReference type="RuleBase" id="RU004241"/>
    </source>
</evidence>
<sequence length="217" mass="24488">MSFHCWRILKDKLPLDDNVSTLGIKLFQNVLIVKSLLMKQVIIVLLLGKQKAVWDPFLQSFRHQHQGSQSIGSPLEVVEPPFRRFDFFQNLELVILFHVGSDFYDDVCPEALPTIKRVVEDAVRQERRMGASLLRLHFHDCFVNGCDASILLDQTDTIDSEKTSRANNNSARGFEVIDRIKSEVDKVCGRPVVSCADILAVAARDSVVAVRITPLLS</sequence>
<dbReference type="InterPro" id="IPR002016">
    <property type="entry name" value="Haem_peroxidase"/>
</dbReference>
<dbReference type="EMBL" id="JACEIK010006108">
    <property type="protein sequence ID" value="MCE2055095.1"/>
    <property type="molecule type" value="Genomic_DNA"/>
</dbReference>
<dbReference type="PRINTS" id="PR00461">
    <property type="entry name" value="PLPEROXIDASE"/>
</dbReference>
<protein>
    <recommendedName>
        <fullName evidence="4">peroxidase</fullName>
        <ecNumber evidence="4">1.11.1.7</ecNumber>
    </recommendedName>
</protein>
<organism evidence="13 14">
    <name type="scientific">Datura stramonium</name>
    <name type="common">Jimsonweed</name>
    <name type="synonym">Common thornapple</name>
    <dbReference type="NCBI Taxonomy" id="4076"/>
    <lineage>
        <taxon>Eukaryota</taxon>
        <taxon>Viridiplantae</taxon>
        <taxon>Streptophyta</taxon>
        <taxon>Embryophyta</taxon>
        <taxon>Tracheophyta</taxon>
        <taxon>Spermatophyta</taxon>
        <taxon>Magnoliopsida</taxon>
        <taxon>eudicotyledons</taxon>
        <taxon>Gunneridae</taxon>
        <taxon>Pentapetalae</taxon>
        <taxon>asterids</taxon>
        <taxon>lamiids</taxon>
        <taxon>Solanales</taxon>
        <taxon>Solanaceae</taxon>
        <taxon>Solanoideae</taxon>
        <taxon>Datureae</taxon>
        <taxon>Datura</taxon>
    </lineage>
</organism>
<evidence type="ECO:0000256" key="1">
    <source>
        <dbReference type="ARBA" id="ARBA00000189"/>
    </source>
</evidence>
<dbReference type="Pfam" id="PF00141">
    <property type="entry name" value="peroxidase"/>
    <property type="match status" value="1"/>
</dbReference>
<keyword evidence="7" id="KW-0479">Metal-binding</keyword>
<comment type="catalytic activity">
    <reaction evidence="1">
        <text>2 a phenolic donor + H2O2 = 2 a phenolic radical donor + 2 H2O</text>
        <dbReference type="Rhea" id="RHEA:56136"/>
        <dbReference type="ChEBI" id="CHEBI:15377"/>
        <dbReference type="ChEBI" id="CHEBI:16240"/>
        <dbReference type="ChEBI" id="CHEBI:139520"/>
        <dbReference type="ChEBI" id="CHEBI:139521"/>
        <dbReference type="EC" id="1.11.1.7"/>
    </reaction>
</comment>
<accession>A0ABS8W0E8</accession>
<dbReference type="PANTHER" id="PTHR31388:SF126">
    <property type="entry name" value="PEROXIDASE"/>
    <property type="match status" value="1"/>
</dbReference>
<gene>
    <name evidence="13" type="ORF">HAX54_041975</name>
</gene>